<name>A0AAD7D224_MYCRO</name>
<feature type="compositionally biased region" description="Low complexity" evidence="2">
    <location>
        <begin position="55"/>
        <end position="68"/>
    </location>
</feature>
<proteinExistence type="predicted"/>
<protein>
    <submittedName>
        <fullName evidence="3">Uncharacterized protein</fullName>
    </submittedName>
</protein>
<feature type="compositionally biased region" description="Basic and acidic residues" evidence="2">
    <location>
        <begin position="27"/>
        <end position="43"/>
    </location>
</feature>
<organism evidence="3 4">
    <name type="scientific">Mycena rosella</name>
    <name type="common">Pink bonnet</name>
    <name type="synonym">Agaricus rosellus</name>
    <dbReference type="NCBI Taxonomy" id="1033263"/>
    <lineage>
        <taxon>Eukaryota</taxon>
        <taxon>Fungi</taxon>
        <taxon>Dikarya</taxon>
        <taxon>Basidiomycota</taxon>
        <taxon>Agaricomycotina</taxon>
        <taxon>Agaricomycetes</taxon>
        <taxon>Agaricomycetidae</taxon>
        <taxon>Agaricales</taxon>
        <taxon>Marasmiineae</taxon>
        <taxon>Mycenaceae</taxon>
        <taxon>Mycena</taxon>
    </lineage>
</organism>
<keyword evidence="1" id="KW-0175">Coiled coil</keyword>
<accession>A0AAD7D224</accession>
<feature type="compositionally biased region" description="Polar residues" evidence="2">
    <location>
        <begin position="1"/>
        <end position="26"/>
    </location>
</feature>
<dbReference type="Proteomes" id="UP001221757">
    <property type="component" value="Unassembled WGS sequence"/>
</dbReference>
<dbReference type="AlphaFoldDB" id="A0AAD7D224"/>
<dbReference type="EMBL" id="JARKIE010000184">
    <property type="protein sequence ID" value="KAJ7669768.1"/>
    <property type="molecule type" value="Genomic_DNA"/>
</dbReference>
<gene>
    <name evidence="3" type="ORF">B0H17DRAFT_206022</name>
</gene>
<evidence type="ECO:0000313" key="4">
    <source>
        <dbReference type="Proteomes" id="UP001221757"/>
    </source>
</evidence>
<feature type="region of interest" description="Disordered" evidence="2">
    <location>
        <begin position="1"/>
        <end position="74"/>
    </location>
</feature>
<feature type="coiled-coil region" evidence="1">
    <location>
        <begin position="80"/>
        <end position="107"/>
    </location>
</feature>
<evidence type="ECO:0000256" key="1">
    <source>
        <dbReference type="SAM" id="Coils"/>
    </source>
</evidence>
<reference evidence="3" key="1">
    <citation type="submission" date="2023-03" db="EMBL/GenBank/DDBJ databases">
        <title>Massive genome expansion in bonnet fungi (Mycena s.s.) driven by repeated elements and novel gene families across ecological guilds.</title>
        <authorList>
            <consortium name="Lawrence Berkeley National Laboratory"/>
            <person name="Harder C.B."/>
            <person name="Miyauchi S."/>
            <person name="Viragh M."/>
            <person name="Kuo A."/>
            <person name="Thoen E."/>
            <person name="Andreopoulos B."/>
            <person name="Lu D."/>
            <person name="Skrede I."/>
            <person name="Drula E."/>
            <person name="Henrissat B."/>
            <person name="Morin E."/>
            <person name="Kohler A."/>
            <person name="Barry K."/>
            <person name="LaButti K."/>
            <person name="Morin E."/>
            <person name="Salamov A."/>
            <person name="Lipzen A."/>
            <person name="Mereny Z."/>
            <person name="Hegedus B."/>
            <person name="Baldrian P."/>
            <person name="Stursova M."/>
            <person name="Weitz H."/>
            <person name="Taylor A."/>
            <person name="Grigoriev I.V."/>
            <person name="Nagy L.G."/>
            <person name="Martin F."/>
            <person name="Kauserud H."/>
        </authorList>
    </citation>
    <scope>NUCLEOTIDE SEQUENCE</scope>
    <source>
        <strain evidence="3">CBHHK067</strain>
    </source>
</reference>
<keyword evidence="4" id="KW-1185">Reference proteome</keyword>
<sequence length="191" mass="20955">MPPTASNSSRAGRTRNPSAAQRQTNKNRADAAAKTRANKEKAQKATARKVQRGSNNARAAALRDATNAGEAEPLSAEEQIAALTARLEAAEAKNEALNRKNKKLKKSVHPQTASTDAEIVPIPKPKRKFNLQEAMQLEDNRKLFTELQAGVHSAALEAKIDFESNWSQQDPGTVAKIFRVMRDMVLLYDLP</sequence>
<evidence type="ECO:0000313" key="3">
    <source>
        <dbReference type="EMBL" id="KAJ7669768.1"/>
    </source>
</evidence>
<comment type="caution">
    <text evidence="3">The sequence shown here is derived from an EMBL/GenBank/DDBJ whole genome shotgun (WGS) entry which is preliminary data.</text>
</comment>
<evidence type="ECO:0000256" key="2">
    <source>
        <dbReference type="SAM" id="MobiDB-lite"/>
    </source>
</evidence>